<keyword evidence="10" id="KW-0539">Nucleus</keyword>
<dbReference type="GeneTree" id="ENSGT01150000286934"/>
<evidence type="ECO:0000256" key="8">
    <source>
        <dbReference type="ARBA" id="ARBA00023125"/>
    </source>
</evidence>
<reference evidence="14" key="1">
    <citation type="submission" date="2025-08" db="UniProtKB">
        <authorList>
            <consortium name="Ensembl"/>
        </authorList>
    </citation>
    <scope>IDENTIFICATION</scope>
</reference>
<dbReference type="FunFam" id="3.30.160.60:FF:000110">
    <property type="entry name" value="Zinc finger protein-like"/>
    <property type="match status" value="1"/>
</dbReference>
<keyword evidence="5 11" id="KW-0863">Zinc-finger</keyword>
<comment type="subcellular location">
    <subcellularLocation>
        <location evidence="2">Nucleus</location>
    </subcellularLocation>
</comment>
<sequence>MSCVSSQRYTDKSKEQPVISVIKEEPPEEQTSELSTQQELETDTSDLAPAKSTRIQGLLWNSEMSKRFGCAQCGKSFRCFSQLEIHQRSHTGEKPFRCTLCGKRYIFNYLSSLKVHIRRHSGEKPFSCPVCGKRFAQKTYLKLHQRVHSGEKPYSCQQCGKSFSQKIVYKEILQCFATRVSE</sequence>
<dbReference type="Proteomes" id="UP000694546">
    <property type="component" value="Chromosome 2"/>
</dbReference>
<evidence type="ECO:0000256" key="10">
    <source>
        <dbReference type="ARBA" id="ARBA00023242"/>
    </source>
</evidence>
<reference evidence="14" key="2">
    <citation type="submission" date="2025-09" db="UniProtKB">
        <authorList>
            <consortium name="Ensembl"/>
        </authorList>
    </citation>
    <scope>IDENTIFICATION</scope>
</reference>
<dbReference type="GO" id="GO:0003677">
    <property type="term" value="F:DNA binding"/>
    <property type="evidence" value="ECO:0007669"/>
    <property type="project" value="UniProtKB-KW"/>
</dbReference>
<feature type="domain" description="C2H2-type" evidence="13">
    <location>
        <begin position="96"/>
        <end position="125"/>
    </location>
</feature>
<keyword evidence="8" id="KW-0238">DNA-binding</keyword>
<feature type="domain" description="C2H2-type" evidence="13">
    <location>
        <begin position="126"/>
        <end position="153"/>
    </location>
</feature>
<proteinExistence type="predicted"/>
<keyword evidence="9" id="KW-0804">Transcription</keyword>
<name>A0A8C5BMN5_GADMO</name>
<evidence type="ECO:0000256" key="2">
    <source>
        <dbReference type="ARBA" id="ARBA00004123"/>
    </source>
</evidence>
<dbReference type="Gene3D" id="3.30.160.60">
    <property type="entry name" value="Classic Zinc Finger"/>
    <property type="match status" value="4"/>
</dbReference>
<evidence type="ECO:0000256" key="1">
    <source>
        <dbReference type="ARBA" id="ARBA00003767"/>
    </source>
</evidence>
<dbReference type="OMA" id="XCARLAM"/>
<dbReference type="GO" id="GO:0005634">
    <property type="term" value="C:nucleus"/>
    <property type="evidence" value="ECO:0007669"/>
    <property type="project" value="UniProtKB-SubCell"/>
</dbReference>
<evidence type="ECO:0000256" key="4">
    <source>
        <dbReference type="ARBA" id="ARBA00022737"/>
    </source>
</evidence>
<evidence type="ECO:0000256" key="3">
    <source>
        <dbReference type="ARBA" id="ARBA00022723"/>
    </source>
</evidence>
<dbReference type="InterPro" id="IPR036236">
    <property type="entry name" value="Znf_C2H2_sf"/>
</dbReference>
<evidence type="ECO:0000256" key="7">
    <source>
        <dbReference type="ARBA" id="ARBA00023015"/>
    </source>
</evidence>
<evidence type="ECO:0000259" key="13">
    <source>
        <dbReference type="PROSITE" id="PS50157"/>
    </source>
</evidence>
<keyword evidence="15" id="KW-1185">Reference proteome</keyword>
<protein>
    <recommendedName>
        <fullName evidence="13">C2H2-type domain-containing protein</fullName>
    </recommendedName>
</protein>
<dbReference type="SUPFAM" id="SSF57667">
    <property type="entry name" value="beta-beta-alpha zinc fingers"/>
    <property type="match status" value="2"/>
</dbReference>
<dbReference type="FunFam" id="3.30.160.60:FF:000060">
    <property type="entry name" value="zinc finger protein 436"/>
    <property type="match status" value="1"/>
</dbReference>
<organism evidence="14 15">
    <name type="scientific">Gadus morhua</name>
    <name type="common">Atlantic cod</name>
    <dbReference type="NCBI Taxonomy" id="8049"/>
    <lineage>
        <taxon>Eukaryota</taxon>
        <taxon>Metazoa</taxon>
        <taxon>Chordata</taxon>
        <taxon>Craniata</taxon>
        <taxon>Vertebrata</taxon>
        <taxon>Euteleostomi</taxon>
        <taxon>Actinopterygii</taxon>
        <taxon>Neopterygii</taxon>
        <taxon>Teleostei</taxon>
        <taxon>Neoteleostei</taxon>
        <taxon>Acanthomorphata</taxon>
        <taxon>Zeiogadaria</taxon>
        <taxon>Gadariae</taxon>
        <taxon>Gadiformes</taxon>
        <taxon>Gadoidei</taxon>
        <taxon>Gadidae</taxon>
        <taxon>Gadus</taxon>
    </lineage>
</organism>
<keyword evidence="4" id="KW-0677">Repeat</keyword>
<dbReference type="PROSITE" id="PS00028">
    <property type="entry name" value="ZINC_FINGER_C2H2_1"/>
    <property type="match status" value="2"/>
</dbReference>
<evidence type="ECO:0000313" key="15">
    <source>
        <dbReference type="Proteomes" id="UP000694546"/>
    </source>
</evidence>
<feature type="domain" description="C2H2-type" evidence="13">
    <location>
        <begin position="68"/>
        <end position="95"/>
    </location>
</feature>
<dbReference type="GO" id="GO:0000981">
    <property type="term" value="F:DNA-binding transcription factor activity, RNA polymerase II-specific"/>
    <property type="evidence" value="ECO:0007669"/>
    <property type="project" value="TreeGrafter"/>
</dbReference>
<evidence type="ECO:0000256" key="12">
    <source>
        <dbReference type="SAM" id="MobiDB-lite"/>
    </source>
</evidence>
<dbReference type="InterPro" id="IPR013087">
    <property type="entry name" value="Znf_C2H2_type"/>
</dbReference>
<evidence type="ECO:0000256" key="11">
    <source>
        <dbReference type="PROSITE-ProRule" id="PRU00042"/>
    </source>
</evidence>
<keyword evidence="6" id="KW-0862">Zinc</keyword>
<dbReference type="FunFam" id="3.30.160.60:FF:000097">
    <property type="entry name" value="Zinc finger protein"/>
    <property type="match status" value="1"/>
</dbReference>
<dbReference type="Ensembl" id="ENSGMOT00000055417.1">
    <property type="protein sequence ID" value="ENSGMOP00000048162.1"/>
    <property type="gene ID" value="ENSGMOG00000027469.1"/>
</dbReference>
<dbReference type="PROSITE" id="PS50157">
    <property type="entry name" value="ZINC_FINGER_C2H2_2"/>
    <property type="match status" value="3"/>
</dbReference>
<keyword evidence="7" id="KW-0805">Transcription regulation</keyword>
<accession>A0A8C5BMN5</accession>
<evidence type="ECO:0000313" key="14">
    <source>
        <dbReference type="Ensembl" id="ENSGMOP00000048162.1"/>
    </source>
</evidence>
<dbReference type="SMART" id="SM00355">
    <property type="entry name" value="ZnF_C2H2"/>
    <property type="match status" value="3"/>
</dbReference>
<dbReference type="FunFam" id="3.30.160.60:FF:002716">
    <property type="entry name" value="Zinc finger protein 212"/>
    <property type="match status" value="1"/>
</dbReference>
<evidence type="ECO:0000256" key="5">
    <source>
        <dbReference type="ARBA" id="ARBA00022771"/>
    </source>
</evidence>
<feature type="region of interest" description="Disordered" evidence="12">
    <location>
        <begin position="1"/>
        <end position="47"/>
    </location>
</feature>
<dbReference type="PANTHER" id="PTHR24394:SF44">
    <property type="entry name" value="ZINC FINGER PROTEIN 271-LIKE"/>
    <property type="match status" value="1"/>
</dbReference>
<comment type="function">
    <text evidence="1">May be involved in transcriptional regulation.</text>
</comment>
<dbReference type="PANTHER" id="PTHR24394">
    <property type="entry name" value="ZINC FINGER PROTEIN"/>
    <property type="match status" value="1"/>
</dbReference>
<keyword evidence="3" id="KW-0479">Metal-binding</keyword>
<dbReference type="GO" id="GO:0008270">
    <property type="term" value="F:zinc ion binding"/>
    <property type="evidence" value="ECO:0007669"/>
    <property type="project" value="UniProtKB-KW"/>
</dbReference>
<dbReference type="Pfam" id="PF00096">
    <property type="entry name" value="zf-C2H2"/>
    <property type="match status" value="2"/>
</dbReference>
<dbReference type="AlphaFoldDB" id="A0A8C5BMN5"/>
<evidence type="ECO:0000256" key="9">
    <source>
        <dbReference type="ARBA" id="ARBA00023163"/>
    </source>
</evidence>
<evidence type="ECO:0000256" key="6">
    <source>
        <dbReference type="ARBA" id="ARBA00022833"/>
    </source>
</evidence>